<protein>
    <submittedName>
        <fullName evidence="2">Uncharacterized protein</fullName>
    </submittedName>
</protein>
<dbReference type="EMBL" id="LGRX02035499">
    <property type="protein sequence ID" value="KAK3234375.1"/>
    <property type="molecule type" value="Genomic_DNA"/>
</dbReference>
<feature type="compositionally biased region" description="Polar residues" evidence="1">
    <location>
        <begin position="1072"/>
        <end position="1085"/>
    </location>
</feature>
<evidence type="ECO:0000256" key="1">
    <source>
        <dbReference type="SAM" id="MobiDB-lite"/>
    </source>
</evidence>
<evidence type="ECO:0000313" key="2">
    <source>
        <dbReference type="EMBL" id="KAK3234375.1"/>
    </source>
</evidence>
<feature type="compositionally biased region" description="Pro residues" evidence="1">
    <location>
        <begin position="736"/>
        <end position="780"/>
    </location>
</feature>
<name>A0AAE0BE82_9CHLO</name>
<feature type="compositionally biased region" description="Low complexity" evidence="1">
    <location>
        <begin position="915"/>
        <end position="1068"/>
    </location>
</feature>
<proteinExistence type="predicted"/>
<comment type="caution">
    <text evidence="2">The sequence shown here is derived from an EMBL/GenBank/DDBJ whole genome shotgun (WGS) entry which is preliminary data.</text>
</comment>
<organism evidence="2 3">
    <name type="scientific">Cymbomonas tetramitiformis</name>
    <dbReference type="NCBI Taxonomy" id="36881"/>
    <lineage>
        <taxon>Eukaryota</taxon>
        <taxon>Viridiplantae</taxon>
        <taxon>Chlorophyta</taxon>
        <taxon>Pyramimonadophyceae</taxon>
        <taxon>Pyramimonadales</taxon>
        <taxon>Pyramimonadaceae</taxon>
        <taxon>Cymbomonas</taxon>
    </lineage>
</organism>
<feature type="compositionally biased region" description="Pro residues" evidence="1">
    <location>
        <begin position="846"/>
        <end position="886"/>
    </location>
</feature>
<gene>
    <name evidence="2" type="ORF">CYMTET_55317</name>
</gene>
<dbReference type="Proteomes" id="UP001190700">
    <property type="component" value="Unassembled WGS sequence"/>
</dbReference>
<feature type="compositionally biased region" description="Low complexity" evidence="1">
    <location>
        <begin position="826"/>
        <end position="841"/>
    </location>
</feature>
<accession>A0AAE0BE82</accession>
<sequence>MAHAFSGYTRMRSMNFVSYHYNETGTEFPEFEYIVQGSYVLELRWEPSDEMNAACAYYRNVIDSQNAKYKVAVYVDDNVNVLSQTRKINYGASGQPQHGQTLAHEGVGVFYTGWQSERKCDATRAYDTQSNDYATCPADPYVFDIPDGSLTDVRDVTGDQRMPYRADLPFRGGGFTGYRGRSEAKAYTNAGQVSHLFKHCDLSSNAQVTSCNDVGNIDFSTVNIRADGIYPPSNGYLFVNSLRATCVTIDTTTNYLIESSDYRYVRGDADDRHVRNCLKFILNIDEALEVAESVTVGTSELIGSCVGVDTTAVCGIDHDVRRKNSNRLRLMNCHDPNVLVRFYVTDASNTDDAFFENINPFIDINDLKTRRGLLQFANYRIETCRAKNTIAPEANFLVVTDVSTPNVALHDEWYVHDVHCNDGCNTPDNFHVQASSQRPYQNQNGVNYVENGGFAITTIEVSNGFANVDTHGCGSNYEEECSFYTLQDVVGWTSDNSAGYIAIKKYDTITTDVWRVTGYEGNMLLGMQGHDRKINQQIISNNGLVPGGMYLISFLMGLRKEPTSQAGAFGYNSNDYSHHFPSMFEVSYDFGRVTYGDDTYERNHVMYRIGEDQSNEHADAVTTQQVVQYACQTRNHAEACHITLHSTLRQATDMQHFAFETVAPSKFPYVTFRSRIFNWVTPYLLPTATSHTGHAPDKTVFLDNVFFGVPVWECDARERAVDKPVDLDICVKDSDPPPPPSPPPAPPPPPQPPPPSPPPEPSPPPPSPPPPSPPPSPPPYLRRHRLKTTSAITATPLPPAFATPTLPTSGTVTATAVLTTAASVVATTTSESATARAPASTVAPSPHIPPLRPALLLPPPRLPPPHSSPAREPPPETASATPPPPSHIASALALPPKPPPPRPPSPPPSPPPGTRTPTATPTRTPTSAPTTRGPTAAPTTRHPTTDAPTTSPTTDAPTRAPSTRAPTTSPTTRSPTTTHPTGSPATAAPTTLGPSASPTTSLPSATPTTSAPTTTHPTTTHPTTTHPTTAPTTAAPTTLSPTASPATSSPSASPATLAPSATPTTRAPDYSTAPTVSQTPTTGESQFDSLVEHNLPEGSTGNQTRYRIPLHFPTISAEMYYTDGAARRRLASAEGDRYTAYAHELIANFFEQVRRFVGQDTMTVDPECQAHIDAGEAALCTGDALIGPYVPIYAENRVDLKVRMNLTTFALLYDEEGGFTEAYQELLISMTAVMREEFELTVTASALAVVLHAVETDPDYPDTAVIIDFSVVLPSVGTEESERFRDAFDNNFTHMMGNVIEHYPMMLLETSNDHGYS</sequence>
<feature type="compositionally biased region" description="Pro residues" evidence="1">
    <location>
        <begin position="895"/>
        <end position="914"/>
    </location>
</feature>
<keyword evidence="3" id="KW-1185">Reference proteome</keyword>
<dbReference type="PRINTS" id="PR01217">
    <property type="entry name" value="PRICHEXTENSN"/>
</dbReference>
<feature type="region of interest" description="Disordered" evidence="1">
    <location>
        <begin position="826"/>
        <end position="1085"/>
    </location>
</feature>
<evidence type="ECO:0000313" key="3">
    <source>
        <dbReference type="Proteomes" id="UP001190700"/>
    </source>
</evidence>
<feature type="region of interest" description="Disordered" evidence="1">
    <location>
        <begin position="728"/>
        <end position="782"/>
    </location>
</feature>
<reference evidence="2 3" key="1">
    <citation type="journal article" date="2015" name="Genome Biol. Evol.">
        <title>Comparative Genomics of a Bacterivorous Green Alga Reveals Evolutionary Causalities and Consequences of Phago-Mixotrophic Mode of Nutrition.</title>
        <authorList>
            <person name="Burns J.A."/>
            <person name="Paasch A."/>
            <person name="Narechania A."/>
            <person name="Kim E."/>
        </authorList>
    </citation>
    <scope>NUCLEOTIDE SEQUENCE [LARGE SCALE GENOMIC DNA]</scope>
    <source>
        <strain evidence="2 3">PLY_AMNH</strain>
    </source>
</reference>